<evidence type="ECO:0000256" key="6">
    <source>
        <dbReference type="ARBA" id="ARBA00022989"/>
    </source>
</evidence>
<dbReference type="NCBIfam" id="NF001843">
    <property type="entry name" value="PRK00567.1-4"/>
    <property type="match status" value="1"/>
</dbReference>
<evidence type="ECO:0000256" key="8">
    <source>
        <dbReference type="ARBA" id="ARBA00023136"/>
    </source>
</evidence>
<reference evidence="11 12" key="1">
    <citation type="submission" date="2019-12" db="EMBL/GenBank/DDBJ databases">
        <title>Comparative genomics gives insights into the taxonomy of the Azoarcus-Aromatoleum group and reveals separate origins of nif in the plant-associated Azoarcus and non-plant-associated Aromatoleum sub-groups.</title>
        <authorList>
            <person name="Lafos M."/>
            <person name="Maluk M."/>
            <person name="Batista M."/>
            <person name="Junghare M."/>
            <person name="Carmona M."/>
            <person name="Faoro H."/>
            <person name="Cruz L.M."/>
            <person name="Battistoni F."/>
            <person name="De Souza E."/>
            <person name="Pedrosa F."/>
            <person name="Chen W.-M."/>
            <person name="Poole P.S."/>
            <person name="Dixon R.A."/>
            <person name="James E.K."/>
        </authorList>
    </citation>
    <scope>NUCLEOTIDE SEQUENCE [LARGE SCALE GENOMIC DNA]</scope>
    <source>
        <strain evidence="11 12">Td21</strain>
    </source>
</reference>
<name>A0ABX1Q205_9RHOO</name>
<dbReference type="PANTHER" id="PTHR30266:SF2">
    <property type="entry name" value="LARGE-CONDUCTANCE MECHANOSENSITIVE CHANNEL"/>
    <property type="match status" value="1"/>
</dbReference>
<evidence type="ECO:0000256" key="10">
    <source>
        <dbReference type="HAMAP-Rule" id="MF_00115"/>
    </source>
</evidence>
<evidence type="ECO:0000313" key="11">
    <source>
        <dbReference type="EMBL" id="NMG45688.1"/>
    </source>
</evidence>
<dbReference type="NCBIfam" id="NF010557">
    <property type="entry name" value="PRK13952.1"/>
    <property type="match status" value="1"/>
</dbReference>
<sequence>MSFLREFKEFAMRGNVVDLAVGVIIGGAFGKIVESLVKDVIMPIIGRLLGGVDFRHFYINLGDKTYESLEAAEKAGAPLVKYGAFINTTIDFLIIAFAIFVAIKAINRLKRAEAPAPAPDPEPAPEPEDIKLLREIRDALKQRA</sequence>
<organism evidence="11 12">
    <name type="scientific">Aromatoleum toluvorans</name>
    <dbReference type="NCBI Taxonomy" id="92002"/>
    <lineage>
        <taxon>Bacteria</taxon>
        <taxon>Pseudomonadati</taxon>
        <taxon>Pseudomonadota</taxon>
        <taxon>Betaproteobacteria</taxon>
        <taxon>Rhodocyclales</taxon>
        <taxon>Rhodocyclaceae</taxon>
        <taxon>Aromatoleum</taxon>
    </lineage>
</organism>
<accession>A0ABX1Q205</accession>
<dbReference type="PANTHER" id="PTHR30266">
    <property type="entry name" value="MECHANOSENSITIVE CHANNEL MSCL"/>
    <property type="match status" value="1"/>
</dbReference>
<comment type="subcellular location">
    <subcellularLocation>
        <location evidence="10">Cell inner membrane</location>
        <topology evidence="10">Multi-pass membrane protein</topology>
    </subcellularLocation>
    <subcellularLocation>
        <location evidence="1">Cell membrane</location>
        <topology evidence="1">Multi-pass membrane protein</topology>
    </subcellularLocation>
</comment>
<proteinExistence type="inferred from homology"/>
<evidence type="ECO:0000256" key="1">
    <source>
        <dbReference type="ARBA" id="ARBA00004651"/>
    </source>
</evidence>
<dbReference type="EMBL" id="WTVN01000035">
    <property type="protein sequence ID" value="NMG45688.1"/>
    <property type="molecule type" value="Genomic_DNA"/>
</dbReference>
<comment type="caution">
    <text evidence="10">Lacks conserved residue(s) required for the propagation of feature annotation.</text>
</comment>
<evidence type="ECO:0000256" key="7">
    <source>
        <dbReference type="ARBA" id="ARBA00023065"/>
    </source>
</evidence>
<keyword evidence="4 10" id="KW-1003">Cell membrane</keyword>
<dbReference type="Gene3D" id="1.10.1200.120">
    <property type="entry name" value="Large-conductance mechanosensitive channel, MscL, domain 1"/>
    <property type="match status" value="1"/>
</dbReference>
<gene>
    <name evidence="10 11" type="primary">mscL</name>
    <name evidence="11" type="ORF">GPA22_18385</name>
</gene>
<dbReference type="SUPFAM" id="SSF81330">
    <property type="entry name" value="Gated mechanosensitive channel"/>
    <property type="match status" value="1"/>
</dbReference>
<keyword evidence="3 10" id="KW-0813">Transport</keyword>
<comment type="function">
    <text evidence="10">Channel that opens in response to stretch forces in the membrane lipid bilayer. May participate in the regulation of osmotic pressure changes within the cell.</text>
</comment>
<keyword evidence="9 10" id="KW-0407">Ion channel</keyword>
<keyword evidence="5 10" id="KW-0812">Transmembrane</keyword>
<dbReference type="InterPro" id="IPR036019">
    <property type="entry name" value="MscL_channel"/>
</dbReference>
<dbReference type="PRINTS" id="PR01264">
    <property type="entry name" value="MECHCHANNEL"/>
</dbReference>
<evidence type="ECO:0000256" key="2">
    <source>
        <dbReference type="ARBA" id="ARBA00007254"/>
    </source>
</evidence>
<dbReference type="InterPro" id="IPR037673">
    <property type="entry name" value="MSC/AndL"/>
</dbReference>
<dbReference type="InterPro" id="IPR001185">
    <property type="entry name" value="MS_channel"/>
</dbReference>
<comment type="caution">
    <text evidence="11">The sequence shown here is derived from an EMBL/GenBank/DDBJ whole genome shotgun (WGS) entry which is preliminary data.</text>
</comment>
<dbReference type="RefSeq" id="WP_169257521.1">
    <property type="nucleotide sequence ID" value="NZ_WTVN01000035.1"/>
</dbReference>
<keyword evidence="8 10" id="KW-0472">Membrane</keyword>
<feature type="transmembrane region" description="Helical" evidence="10">
    <location>
        <begin position="82"/>
        <end position="103"/>
    </location>
</feature>
<dbReference type="Pfam" id="PF01741">
    <property type="entry name" value="MscL"/>
    <property type="match status" value="1"/>
</dbReference>
<evidence type="ECO:0000256" key="3">
    <source>
        <dbReference type="ARBA" id="ARBA00022448"/>
    </source>
</evidence>
<keyword evidence="10" id="KW-0997">Cell inner membrane</keyword>
<comment type="subunit">
    <text evidence="10">Homopentamer.</text>
</comment>
<dbReference type="InterPro" id="IPR019823">
    <property type="entry name" value="Mechanosensitive_channel_CS"/>
</dbReference>
<evidence type="ECO:0000256" key="5">
    <source>
        <dbReference type="ARBA" id="ARBA00022692"/>
    </source>
</evidence>
<dbReference type="NCBIfam" id="TIGR00220">
    <property type="entry name" value="mscL"/>
    <property type="match status" value="1"/>
</dbReference>
<keyword evidence="12" id="KW-1185">Reference proteome</keyword>
<evidence type="ECO:0000313" key="12">
    <source>
        <dbReference type="Proteomes" id="UP000623795"/>
    </source>
</evidence>
<keyword evidence="6 10" id="KW-1133">Transmembrane helix</keyword>
<comment type="similarity">
    <text evidence="2 10">Belongs to the MscL family.</text>
</comment>
<protein>
    <recommendedName>
        <fullName evidence="10">Large-conductance mechanosensitive channel</fullName>
    </recommendedName>
</protein>
<keyword evidence="7 10" id="KW-0406">Ion transport</keyword>
<evidence type="ECO:0000256" key="4">
    <source>
        <dbReference type="ARBA" id="ARBA00022475"/>
    </source>
</evidence>
<evidence type="ECO:0000256" key="9">
    <source>
        <dbReference type="ARBA" id="ARBA00023303"/>
    </source>
</evidence>
<dbReference type="HAMAP" id="MF_00115">
    <property type="entry name" value="MscL"/>
    <property type="match status" value="1"/>
</dbReference>
<dbReference type="PROSITE" id="PS01327">
    <property type="entry name" value="MSCL"/>
    <property type="match status" value="1"/>
</dbReference>
<dbReference type="Proteomes" id="UP000623795">
    <property type="component" value="Unassembled WGS sequence"/>
</dbReference>